<organism evidence="3 4">
    <name type="scientific">Atrato Chu-like virus 5</name>
    <dbReference type="NCBI Taxonomy" id="2689325"/>
    <lineage>
        <taxon>Viruses</taxon>
        <taxon>Riboviria</taxon>
        <taxon>Orthornavirae</taxon>
        <taxon>Negarnaviricota</taxon>
        <taxon>Haploviricotina</taxon>
        <taxon>Monjiviricetes</taxon>
        <taxon>Jingchuvirales</taxon>
        <taxon>Aliusviridae</taxon>
        <taxon>Obscuruvirus</taxon>
        <taxon>Obscuruvirus quintum</taxon>
    </lineage>
</organism>
<feature type="compositionally biased region" description="Polar residues" evidence="1">
    <location>
        <begin position="194"/>
        <end position="209"/>
    </location>
</feature>
<proteinExistence type="predicted"/>
<evidence type="ECO:0000256" key="2">
    <source>
        <dbReference type="SAM" id="Phobius"/>
    </source>
</evidence>
<keyword evidence="2" id="KW-1133">Transmembrane helix</keyword>
<dbReference type="EMBL" id="MN661033">
    <property type="protein sequence ID" value="QHA33673.1"/>
    <property type="molecule type" value="Viral_cRNA"/>
</dbReference>
<dbReference type="GeneID" id="80536679"/>
<keyword evidence="4" id="KW-1185">Reference proteome</keyword>
<evidence type="ECO:0000313" key="3">
    <source>
        <dbReference type="EMBL" id="QHA33673.1"/>
    </source>
</evidence>
<evidence type="ECO:0000256" key="1">
    <source>
        <dbReference type="SAM" id="MobiDB-lite"/>
    </source>
</evidence>
<feature type="compositionally biased region" description="Basic and acidic residues" evidence="1">
    <location>
        <begin position="273"/>
        <end position="287"/>
    </location>
</feature>
<reference evidence="3" key="1">
    <citation type="submission" date="2019-10" db="EMBL/GenBank/DDBJ databases">
        <authorList>
            <person name="Nitsche A."/>
            <person name="Hankeln T."/>
            <person name="Acosta O."/>
            <person name="Velez I.D."/>
            <person name="Schiemann D.J."/>
        </authorList>
    </citation>
    <scope>NUCLEOTIDE SEQUENCE</scope>
    <source>
        <strain evidence="3">Psal 1739-1</strain>
    </source>
</reference>
<feature type="transmembrane region" description="Helical" evidence="2">
    <location>
        <begin position="906"/>
        <end position="926"/>
    </location>
</feature>
<evidence type="ECO:0000313" key="4">
    <source>
        <dbReference type="Proteomes" id="UP000682446"/>
    </source>
</evidence>
<dbReference type="KEGG" id="vg:80536679"/>
<dbReference type="RefSeq" id="YP_010798467.1">
    <property type="nucleotide sequence ID" value="NC_076468.1"/>
</dbReference>
<feature type="transmembrane region" description="Helical" evidence="2">
    <location>
        <begin position="991"/>
        <end position="1007"/>
    </location>
</feature>
<dbReference type="Proteomes" id="UP000682446">
    <property type="component" value="Segment"/>
</dbReference>
<sequence length="1182" mass="133328">MATQKLALMHYLVHCQLLTLLISKSQSLYFDPISGTIIKPVGNIDFTSGYWTHSVIQDIPCVTNMISADAIKLIHDSESQVQSAISKMVEAHKKLSSLGPINGILTSNVALALTTQSGLNNRLMNIWPRLIMIIDKLQLVGDVFYGKACQDDSYLLLVKRSFNITKIRALHNSDLVRVIIPHSDKGLKPRTHNIQKSQRNFQADSSTPELPNDLEKSNNSTESKINLRRSVRSLSEHHNSGKNCMIHMPGAVVHNMNLNQYSKGKTHVSENKFDHVQNDPKDPHDSTPKPVNNRAQPYDLALLLKHLVSFVKRSESLGPRITSHGIIGIKGESTYTIQSLDKYRDSIQGISVFLKEDDGDVLSKGSIGVTLCVHEDAKNYIGSALESCSIYNLKTDEELFRNFRTENEMMSDAPRTRESFLRRPGMRLPPNLRRLKRSAPLSLLTKWFYRPIFGFASEDDLIEIRSYLTNVVNTTNNLVENSNNQRSINQKTLESLTVIEESIKVFQTNLNTHINNTIRAFHDIKVILENLDQENHLRDIIDGVQGMQLHQLMVLEMLESLIIQIESFYTGVSDYRHSAQINSIQSHFELIEEIKSSINSKVSPKMRVSEPWSKLPAIDVETLISIPDQRKIVSIIRVPLVDAHSNITVYELKTLPIVAKVNTSQYVIQVETPGDIMVLDSTYKLHMYISTSEYNLCRATPGFICPLPRPWKLFGESTACDNSLIKQNGSSDILKNCQLKTLNNPNLHVVTSLPLTETQWVISVINGPVSGTYSCLNSTNITRGFYGLSVTTLVNCNLTIIDNFHPHFSGNLSSNSTWNIPPQLALSSSAVNSENYVIMAPEIMDIMKEDNIIQRKMSNLEVFQVPDTRWVEALEMKLKDLNSSIQATKKLNKVSNSPFPNGFNSWSYLEWSIGVGVVVVSLLIVIRCIKNCRYMATPAGGAIILSKLTQSEAAISAANITTLPLINSTFNSTLNYTWSHTHAHLQNYHPLSNYIFMLLMIMFMLWHCIQLNQLSFQNQLLHRRLQIYPGDKNIKYHIGENALLVTLCVKLTNLIGLTSEEYVGISITTLPPPGNQYYIVDATNVRYACKGTSQWITPFSDIKFMFDWRHCCIKSSIIPTLDTCTSLPPIIKISKSLVLNQLNIFFQFLWVKFSVISVTNIHIGTPQGLISMYDYTNLDLED</sequence>
<protein>
    <submittedName>
        <fullName evidence="3">Uncharacterized protein</fullName>
    </submittedName>
</protein>
<keyword evidence="2" id="KW-0472">Membrane</keyword>
<accession>A0A6B9KN05</accession>
<keyword evidence="2" id="KW-0812">Transmembrane</keyword>
<name>A0A6B9KN05_9VIRU</name>
<feature type="region of interest" description="Disordered" evidence="1">
    <location>
        <begin position="273"/>
        <end position="294"/>
    </location>
</feature>
<feature type="region of interest" description="Disordered" evidence="1">
    <location>
        <begin position="186"/>
        <end position="226"/>
    </location>
</feature>